<evidence type="ECO:0000259" key="7">
    <source>
        <dbReference type="Pfam" id="PF02687"/>
    </source>
</evidence>
<dbReference type="PANTHER" id="PTHR30572">
    <property type="entry name" value="MEMBRANE COMPONENT OF TRANSPORTER-RELATED"/>
    <property type="match status" value="1"/>
</dbReference>
<feature type="transmembrane region" description="Helical" evidence="6">
    <location>
        <begin position="372"/>
        <end position="397"/>
    </location>
</feature>
<dbReference type="GO" id="GO:0005886">
    <property type="term" value="C:plasma membrane"/>
    <property type="evidence" value="ECO:0007669"/>
    <property type="project" value="UniProtKB-SubCell"/>
</dbReference>
<feature type="transmembrane region" description="Helical" evidence="6">
    <location>
        <begin position="20"/>
        <end position="46"/>
    </location>
</feature>
<keyword evidence="5 6" id="KW-0472">Membrane</keyword>
<protein>
    <submittedName>
        <fullName evidence="8">Acidobacterial duplicated orphan permease</fullName>
    </submittedName>
</protein>
<accession>A0A1C6I3F6</accession>
<dbReference type="GO" id="GO:0022857">
    <property type="term" value="F:transmembrane transporter activity"/>
    <property type="evidence" value="ECO:0007669"/>
    <property type="project" value="TreeGrafter"/>
</dbReference>
<organism evidence="8">
    <name type="scientific">uncultured Anaerotruncus sp</name>
    <dbReference type="NCBI Taxonomy" id="905011"/>
    <lineage>
        <taxon>Bacteria</taxon>
        <taxon>Bacillati</taxon>
        <taxon>Bacillota</taxon>
        <taxon>Clostridia</taxon>
        <taxon>Eubacteriales</taxon>
        <taxon>Oscillospiraceae</taxon>
        <taxon>Anaerotruncus</taxon>
        <taxon>environmental samples</taxon>
    </lineage>
</organism>
<proteinExistence type="predicted"/>
<evidence type="ECO:0000256" key="1">
    <source>
        <dbReference type="ARBA" id="ARBA00004651"/>
    </source>
</evidence>
<dbReference type="AlphaFoldDB" id="A0A1C6I3F6"/>
<dbReference type="InterPro" id="IPR050250">
    <property type="entry name" value="Macrolide_Exporter_MacB"/>
</dbReference>
<dbReference type="InterPro" id="IPR003838">
    <property type="entry name" value="ABC3_permease_C"/>
</dbReference>
<evidence type="ECO:0000256" key="2">
    <source>
        <dbReference type="ARBA" id="ARBA00022475"/>
    </source>
</evidence>
<dbReference type="EMBL" id="FMHG01000001">
    <property type="protein sequence ID" value="SCJ64429.1"/>
    <property type="molecule type" value="Genomic_DNA"/>
</dbReference>
<evidence type="ECO:0000256" key="5">
    <source>
        <dbReference type="ARBA" id="ARBA00023136"/>
    </source>
</evidence>
<evidence type="ECO:0000256" key="3">
    <source>
        <dbReference type="ARBA" id="ARBA00022692"/>
    </source>
</evidence>
<feature type="transmembrane region" description="Helical" evidence="6">
    <location>
        <begin position="284"/>
        <end position="304"/>
    </location>
</feature>
<keyword evidence="4 6" id="KW-1133">Transmembrane helix</keyword>
<evidence type="ECO:0000313" key="8">
    <source>
        <dbReference type="EMBL" id="SCJ64429.1"/>
    </source>
</evidence>
<gene>
    <name evidence="8" type="ORF">SAMEA3545359_01220</name>
</gene>
<sequence>MYLFENAIRNIFRNRGRNIILALVTFLIIFAAAVSFFISGATASMIRNTRTQFGNQATIELKDETASTGGLEVAAYLKYGASDLLCKTEYSMTAYGRLDSLRALDEEAPDGQANTILAATSRTDLGDDFRKGLRSITRGKAPEKKGECLISEEFAALNSLSIGSQIKLLPADTGRTGTAEFTVSGIYSDNSVNGTGGQPGMPLYNRNNEIITTIETAAAIDFMADSIGRQFNAIYFLKSSDQLDAFQNELLEKGLPAAYTVSANEEEYRQVVAPIEKLSKISNIFLLVVLLLGTFVLILISVMSMRERKYEVGVLRAMGMKKPKVLLGMLTETLAVTAVCLLFGLLAGAVAAQPVANTLIQQAAQVNIHMTAPIIGQISMVALLLAGLSSTAGILYITRFEPNKILSERN</sequence>
<feature type="transmembrane region" description="Helical" evidence="6">
    <location>
        <begin position="325"/>
        <end position="352"/>
    </location>
</feature>
<reference evidence="8" key="1">
    <citation type="submission" date="2015-09" db="EMBL/GenBank/DDBJ databases">
        <authorList>
            <consortium name="Pathogen Informatics"/>
        </authorList>
    </citation>
    <scope>NUCLEOTIDE SEQUENCE</scope>
    <source>
        <strain evidence="8">2789STDY5834896</strain>
    </source>
</reference>
<keyword evidence="3 6" id="KW-0812">Transmembrane</keyword>
<feature type="domain" description="ABC3 transporter permease C-terminal" evidence="7">
    <location>
        <begin position="283"/>
        <end position="402"/>
    </location>
</feature>
<keyword evidence="2" id="KW-1003">Cell membrane</keyword>
<evidence type="ECO:0000256" key="6">
    <source>
        <dbReference type="SAM" id="Phobius"/>
    </source>
</evidence>
<evidence type="ECO:0000256" key="4">
    <source>
        <dbReference type="ARBA" id="ARBA00022989"/>
    </source>
</evidence>
<dbReference type="PANTHER" id="PTHR30572:SF9">
    <property type="entry name" value="ABC TRANSPORTER PERMEASE PROTEIN"/>
    <property type="match status" value="1"/>
</dbReference>
<name>A0A1C6I3F6_9FIRM</name>
<comment type="subcellular location">
    <subcellularLocation>
        <location evidence="1">Cell membrane</location>
        <topology evidence="1">Multi-pass membrane protein</topology>
    </subcellularLocation>
</comment>
<dbReference type="Pfam" id="PF02687">
    <property type="entry name" value="FtsX"/>
    <property type="match status" value="1"/>
</dbReference>